<accession>A0A840YDD4</accession>
<dbReference type="PANTHER" id="PTHR34203:SF15">
    <property type="entry name" value="SLL1173 PROTEIN"/>
    <property type="match status" value="1"/>
</dbReference>
<protein>
    <submittedName>
        <fullName evidence="3">FkbM family methyltransferase</fullName>
    </submittedName>
</protein>
<dbReference type="GO" id="GO:0032259">
    <property type="term" value="P:methylation"/>
    <property type="evidence" value="ECO:0007669"/>
    <property type="project" value="UniProtKB-KW"/>
</dbReference>
<keyword evidence="3" id="KW-0808">Transferase</keyword>
<dbReference type="Pfam" id="PF05050">
    <property type="entry name" value="Methyltransf_21"/>
    <property type="match status" value="1"/>
</dbReference>
<evidence type="ECO:0000259" key="2">
    <source>
        <dbReference type="Pfam" id="PF05050"/>
    </source>
</evidence>
<evidence type="ECO:0000256" key="1">
    <source>
        <dbReference type="SAM" id="Coils"/>
    </source>
</evidence>
<dbReference type="SUPFAM" id="SSF53335">
    <property type="entry name" value="S-adenosyl-L-methionine-dependent methyltransferases"/>
    <property type="match status" value="1"/>
</dbReference>
<evidence type="ECO:0000313" key="3">
    <source>
        <dbReference type="EMBL" id="MBB5691933.1"/>
    </source>
</evidence>
<dbReference type="RefSeq" id="WP_184487296.1">
    <property type="nucleotide sequence ID" value="NZ_JACIJE010000030.1"/>
</dbReference>
<keyword evidence="3" id="KW-0489">Methyltransferase</keyword>
<organism evidence="3 4">
    <name type="scientific">Neoroseomonas alkaliterrae</name>
    <dbReference type="NCBI Taxonomy" id="1452450"/>
    <lineage>
        <taxon>Bacteria</taxon>
        <taxon>Pseudomonadati</taxon>
        <taxon>Pseudomonadota</taxon>
        <taxon>Alphaproteobacteria</taxon>
        <taxon>Acetobacterales</taxon>
        <taxon>Acetobacteraceae</taxon>
        <taxon>Neoroseomonas</taxon>
    </lineage>
</organism>
<dbReference type="NCBIfam" id="TIGR01444">
    <property type="entry name" value="fkbM_fam"/>
    <property type="match status" value="1"/>
</dbReference>
<feature type="coiled-coil region" evidence="1">
    <location>
        <begin position="72"/>
        <end position="106"/>
    </location>
</feature>
<name>A0A840YDD4_9PROT</name>
<dbReference type="Gene3D" id="3.40.50.150">
    <property type="entry name" value="Vaccinia Virus protein VP39"/>
    <property type="match status" value="1"/>
</dbReference>
<dbReference type="AlphaFoldDB" id="A0A840YDD4"/>
<sequence>MRDIDLAAIQEKLRVEGTRASRHSWIVARVRRLLWPFMRSYFFITLEWVRDRLNEAQLGPGGAASPRLAEVITAARAEALAASRTVQELRADLEPLRADMDQATRSTEAAVQRLERTLFHLAARAGMPASDGAEAHSDLGPAVLVDTAFGPMIMKRGDLITEHVQAHGTWDEHILPLIERAARNGDVAVDAGAHFGTLTVAMAKHFRTVHAFEANAGNFNFLCANAALRPAGRIVPHHLALYSSETELSLAAPDLQEVTIEGGPDLQETFSKASNSGGLMFVQGGTGIAAVRAVPLDSLGLERVGFLKIDCQGADGHVVRGALGTIERCRPVIVLEWEAQLAPAHGVSLEEVRAALESRGYRFELLCAHNDKQTDYLAMPSAS</sequence>
<evidence type="ECO:0000313" key="4">
    <source>
        <dbReference type="Proteomes" id="UP000562254"/>
    </source>
</evidence>
<dbReference type="InterPro" id="IPR029063">
    <property type="entry name" value="SAM-dependent_MTases_sf"/>
</dbReference>
<comment type="caution">
    <text evidence="3">The sequence shown here is derived from an EMBL/GenBank/DDBJ whole genome shotgun (WGS) entry which is preliminary data.</text>
</comment>
<keyword evidence="4" id="KW-1185">Reference proteome</keyword>
<feature type="domain" description="Methyltransferase FkbM" evidence="2">
    <location>
        <begin position="190"/>
        <end position="363"/>
    </location>
</feature>
<reference evidence="3 4" key="1">
    <citation type="submission" date="2020-08" db="EMBL/GenBank/DDBJ databases">
        <title>Genomic Encyclopedia of Type Strains, Phase IV (KMG-IV): sequencing the most valuable type-strain genomes for metagenomic binning, comparative biology and taxonomic classification.</title>
        <authorList>
            <person name="Goeker M."/>
        </authorList>
    </citation>
    <scope>NUCLEOTIDE SEQUENCE [LARGE SCALE GENOMIC DNA]</scope>
    <source>
        <strain evidence="3 4">DSM 25895</strain>
    </source>
</reference>
<dbReference type="EMBL" id="JACIJE010000030">
    <property type="protein sequence ID" value="MBB5691933.1"/>
    <property type="molecule type" value="Genomic_DNA"/>
</dbReference>
<proteinExistence type="predicted"/>
<dbReference type="GO" id="GO:0008168">
    <property type="term" value="F:methyltransferase activity"/>
    <property type="evidence" value="ECO:0007669"/>
    <property type="project" value="UniProtKB-KW"/>
</dbReference>
<dbReference type="InterPro" id="IPR006342">
    <property type="entry name" value="FkbM_mtfrase"/>
</dbReference>
<keyword evidence="1" id="KW-0175">Coiled coil</keyword>
<dbReference type="InterPro" id="IPR052514">
    <property type="entry name" value="SAM-dependent_MTase"/>
</dbReference>
<gene>
    <name evidence="3" type="ORF">FHS88_004100</name>
</gene>
<dbReference type="Proteomes" id="UP000562254">
    <property type="component" value="Unassembled WGS sequence"/>
</dbReference>
<dbReference type="PANTHER" id="PTHR34203">
    <property type="entry name" value="METHYLTRANSFERASE, FKBM FAMILY PROTEIN"/>
    <property type="match status" value="1"/>
</dbReference>